<feature type="region of interest" description="Disordered" evidence="1">
    <location>
        <begin position="40"/>
        <end position="62"/>
    </location>
</feature>
<keyword evidence="3" id="KW-1185">Reference proteome</keyword>
<feature type="compositionally biased region" description="Basic and acidic residues" evidence="1">
    <location>
        <begin position="45"/>
        <end position="57"/>
    </location>
</feature>
<dbReference type="Proteomes" id="UP000565468">
    <property type="component" value="Unassembled WGS sequence"/>
</dbReference>
<comment type="caution">
    <text evidence="2">The sequence shown here is derived from an EMBL/GenBank/DDBJ whole genome shotgun (WGS) entry which is preliminary data.</text>
</comment>
<feature type="compositionally biased region" description="Basic residues" evidence="1">
    <location>
        <begin position="139"/>
        <end position="149"/>
    </location>
</feature>
<evidence type="ECO:0000313" key="3">
    <source>
        <dbReference type="Proteomes" id="UP000565468"/>
    </source>
</evidence>
<protein>
    <submittedName>
        <fullName evidence="2">Uncharacterized protein</fullName>
    </submittedName>
</protein>
<gene>
    <name evidence="2" type="ORF">HII30_18745</name>
</gene>
<reference evidence="2 3" key="1">
    <citation type="submission" date="2020-04" db="EMBL/GenBank/DDBJ databases">
        <title>Paenibacillus algicola sp. nov., a novel marine bacterium producing alginate lyase.</title>
        <authorList>
            <person name="Huang H."/>
        </authorList>
    </citation>
    <scope>NUCLEOTIDE SEQUENCE [LARGE SCALE GENOMIC DNA]</scope>
    <source>
        <strain evidence="2 3">L7-75</strain>
    </source>
</reference>
<dbReference type="EMBL" id="JABBPN010000023">
    <property type="protein sequence ID" value="NMO97804.1"/>
    <property type="molecule type" value="Genomic_DNA"/>
</dbReference>
<evidence type="ECO:0000313" key="2">
    <source>
        <dbReference type="EMBL" id="NMO97804.1"/>
    </source>
</evidence>
<sequence>MKLRRMQLLVQLTIIAVILSITAGSPIIDAASLDKEVTSQAEISPEPKVKSQVEPKRQSPHKHGMFKELADFLHMNPRELHRALSQSTLSEIALKQGISRQDLKTKLVELMKARASLAPVPLGTSLNFDKAAERLMDRKHSKHHDHRSRSQQPLQNPGKKDSI</sequence>
<proteinExistence type="predicted"/>
<dbReference type="RefSeq" id="WP_169506579.1">
    <property type="nucleotide sequence ID" value="NZ_JABBPN010000023.1"/>
</dbReference>
<dbReference type="AlphaFoldDB" id="A0A848MEI8"/>
<name>A0A848MEI8_PAELE</name>
<organism evidence="2 3">
    <name type="scientific">Paenibacillus lemnae</name>
    <dbReference type="NCBI Taxonomy" id="1330551"/>
    <lineage>
        <taxon>Bacteria</taxon>
        <taxon>Bacillati</taxon>
        <taxon>Bacillota</taxon>
        <taxon>Bacilli</taxon>
        <taxon>Bacillales</taxon>
        <taxon>Paenibacillaceae</taxon>
        <taxon>Paenibacillus</taxon>
    </lineage>
</organism>
<accession>A0A848MEI8</accession>
<evidence type="ECO:0000256" key="1">
    <source>
        <dbReference type="SAM" id="MobiDB-lite"/>
    </source>
</evidence>
<feature type="region of interest" description="Disordered" evidence="1">
    <location>
        <begin position="131"/>
        <end position="163"/>
    </location>
</feature>